<accession>A0A1G4PAE6</accession>
<evidence type="ECO:0008006" key="3">
    <source>
        <dbReference type="Google" id="ProtNLM"/>
    </source>
</evidence>
<dbReference type="GO" id="GO:0016788">
    <property type="term" value="F:hydrolase activity, acting on ester bonds"/>
    <property type="evidence" value="ECO:0007669"/>
    <property type="project" value="UniProtKB-ARBA"/>
</dbReference>
<name>A0A1G4PAE6_9HYPH</name>
<reference evidence="2" key="1">
    <citation type="submission" date="2016-10" db="EMBL/GenBank/DDBJ databases">
        <authorList>
            <person name="Varghese N."/>
            <person name="Submissions S."/>
        </authorList>
    </citation>
    <scope>NUCLEOTIDE SEQUENCE [LARGE SCALE GENOMIC DNA]</scope>
    <source>
        <strain evidence="2">CGMCC 1.1761</strain>
    </source>
</reference>
<dbReference type="Gene3D" id="3.40.50.1110">
    <property type="entry name" value="SGNH hydrolase"/>
    <property type="match status" value="1"/>
</dbReference>
<evidence type="ECO:0000313" key="1">
    <source>
        <dbReference type="EMBL" id="SCW29108.1"/>
    </source>
</evidence>
<gene>
    <name evidence="1" type="ORF">SAMN05660859_0402</name>
</gene>
<protein>
    <recommendedName>
        <fullName evidence="3">SGNH hydrolase-type esterase domain-containing protein</fullName>
    </recommendedName>
</protein>
<dbReference type="AlphaFoldDB" id="A0A1G4PAE6"/>
<sequence>MRSNGQLTPEKASSVGFLLGSSTAFGFGVADNQTVAAHLEKRLKNVRVENYAGVAQPVADSVLRWYDLQKKKAKPDFVIIAGAGYQLYHDCMLNPAATSKKRMLPFLAELFVETFSNNAAAPCSSNESLDLAVRHSIMSIESAVAFGRKQGTPFHVVYLPTPYDADVNVDNLLNDPKFKANLTRMRPIYSRYQEEMNKLDLPEFINLSGALPSDRMYFLDAAGHLSGDGHKRVADILATRIWGGNDQVFDRGL</sequence>
<keyword evidence="2" id="KW-1185">Reference proteome</keyword>
<organism evidence="1 2">
    <name type="scientific">Ancylobacter rudongensis</name>
    <dbReference type="NCBI Taxonomy" id="177413"/>
    <lineage>
        <taxon>Bacteria</taxon>
        <taxon>Pseudomonadati</taxon>
        <taxon>Pseudomonadota</taxon>
        <taxon>Alphaproteobacteria</taxon>
        <taxon>Hyphomicrobiales</taxon>
        <taxon>Xanthobacteraceae</taxon>
        <taxon>Ancylobacter</taxon>
    </lineage>
</organism>
<evidence type="ECO:0000313" key="2">
    <source>
        <dbReference type="Proteomes" id="UP000198889"/>
    </source>
</evidence>
<dbReference type="Proteomes" id="UP000198889">
    <property type="component" value="Unassembled WGS sequence"/>
</dbReference>
<dbReference type="SUPFAM" id="SSF52266">
    <property type="entry name" value="SGNH hydrolase"/>
    <property type="match status" value="1"/>
</dbReference>
<dbReference type="EMBL" id="FMTP01000001">
    <property type="protein sequence ID" value="SCW29108.1"/>
    <property type="molecule type" value="Genomic_DNA"/>
</dbReference>
<dbReference type="InterPro" id="IPR036514">
    <property type="entry name" value="SGNH_hydro_sf"/>
</dbReference>
<proteinExistence type="predicted"/>